<name>A0AAE0NRI0_SORBR</name>
<dbReference type="AlphaFoldDB" id="A0AAE0NRI0"/>
<comment type="caution">
    <text evidence="1">The sequence shown here is derived from an EMBL/GenBank/DDBJ whole genome shotgun (WGS) entry which is preliminary data.</text>
</comment>
<reference evidence="1" key="2">
    <citation type="submission" date="2023-07" db="EMBL/GenBank/DDBJ databases">
        <authorList>
            <consortium name="Lawrence Berkeley National Laboratory"/>
            <person name="Haridas S."/>
            <person name="Hensen N."/>
            <person name="Bonometti L."/>
            <person name="Westerberg I."/>
            <person name="Brannstrom I.O."/>
            <person name="Guillou S."/>
            <person name="Cros-Aarteil S."/>
            <person name="Calhoun S."/>
            <person name="Kuo A."/>
            <person name="Mondo S."/>
            <person name="Pangilinan J."/>
            <person name="Riley R."/>
            <person name="LaButti K."/>
            <person name="Andreopoulos B."/>
            <person name="Lipzen A."/>
            <person name="Chen C."/>
            <person name="Yanf M."/>
            <person name="Daum C."/>
            <person name="Ng V."/>
            <person name="Clum A."/>
            <person name="Steindorff A."/>
            <person name="Ohm R."/>
            <person name="Martin F."/>
            <person name="Silar P."/>
            <person name="Natvig D."/>
            <person name="Lalanne C."/>
            <person name="Gautier V."/>
            <person name="Ament-velasquez S.L."/>
            <person name="Kruys A."/>
            <person name="Hutchinson M.I."/>
            <person name="Powell A.J."/>
            <person name="Barry K."/>
            <person name="Miller A.N."/>
            <person name="Grigoriev I.V."/>
            <person name="Debuchy R."/>
            <person name="Gladieux P."/>
            <person name="Thoren M.H."/>
            <person name="Johannesson H."/>
        </authorList>
    </citation>
    <scope>NUCLEOTIDE SEQUENCE</scope>
    <source>
        <strain evidence="1">FGSC 1904</strain>
    </source>
</reference>
<organism evidence="1 2">
    <name type="scientific">Sordaria brevicollis</name>
    <dbReference type="NCBI Taxonomy" id="83679"/>
    <lineage>
        <taxon>Eukaryota</taxon>
        <taxon>Fungi</taxon>
        <taxon>Dikarya</taxon>
        <taxon>Ascomycota</taxon>
        <taxon>Pezizomycotina</taxon>
        <taxon>Sordariomycetes</taxon>
        <taxon>Sordariomycetidae</taxon>
        <taxon>Sordariales</taxon>
        <taxon>Sordariaceae</taxon>
        <taxon>Sordaria</taxon>
    </lineage>
</organism>
<proteinExistence type="predicted"/>
<protein>
    <submittedName>
        <fullName evidence="1">Uncharacterized protein</fullName>
    </submittedName>
</protein>
<keyword evidence="2" id="KW-1185">Reference proteome</keyword>
<dbReference type="Proteomes" id="UP001281003">
    <property type="component" value="Unassembled WGS sequence"/>
</dbReference>
<reference evidence="1" key="1">
    <citation type="journal article" date="2023" name="Mol. Phylogenet. Evol.">
        <title>Genome-scale phylogeny and comparative genomics of the fungal order Sordariales.</title>
        <authorList>
            <person name="Hensen N."/>
            <person name="Bonometti L."/>
            <person name="Westerberg I."/>
            <person name="Brannstrom I.O."/>
            <person name="Guillou S."/>
            <person name="Cros-Aarteil S."/>
            <person name="Calhoun S."/>
            <person name="Haridas S."/>
            <person name="Kuo A."/>
            <person name="Mondo S."/>
            <person name="Pangilinan J."/>
            <person name="Riley R."/>
            <person name="LaButti K."/>
            <person name="Andreopoulos B."/>
            <person name="Lipzen A."/>
            <person name="Chen C."/>
            <person name="Yan M."/>
            <person name="Daum C."/>
            <person name="Ng V."/>
            <person name="Clum A."/>
            <person name="Steindorff A."/>
            <person name="Ohm R.A."/>
            <person name="Martin F."/>
            <person name="Silar P."/>
            <person name="Natvig D.O."/>
            <person name="Lalanne C."/>
            <person name="Gautier V."/>
            <person name="Ament-Velasquez S.L."/>
            <person name="Kruys A."/>
            <person name="Hutchinson M.I."/>
            <person name="Powell A.J."/>
            <person name="Barry K."/>
            <person name="Miller A.N."/>
            <person name="Grigoriev I.V."/>
            <person name="Debuchy R."/>
            <person name="Gladieux P."/>
            <person name="Hiltunen Thoren M."/>
            <person name="Johannesson H."/>
        </authorList>
    </citation>
    <scope>NUCLEOTIDE SEQUENCE</scope>
    <source>
        <strain evidence="1">FGSC 1904</strain>
    </source>
</reference>
<evidence type="ECO:0000313" key="2">
    <source>
        <dbReference type="Proteomes" id="UP001281003"/>
    </source>
</evidence>
<dbReference type="EMBL" id="JAUTDP010000019">
    <property type="protein sequence ID" value="KAK3386336.1"/>
    <property type="molecule type" value="Genomic_DNA"/>
</dbReference>
<sequence>MDPWVDPFSHRLRTDQMYTGLQIETSSGKVFETPPGDRENLGYERIQFRENAFEELAGMSWKYSLHNDYFGPLYRQKHLCLSNLRFPDHTEKLFWQEAQDWHTGTCHDLSAIHAVWSSSAYLVGLVFEYGGGKIRRQVGSTDLPGATTKSLQLAEGEKISKIEILRPAQNENVPMISFERKMRKNVDYFHFYFIEFHTSLGQKALFHYRIPTPEGTDDQQRVTHLEVCFTAYLFTGDGRYDPNRAVYPPESEIMGDQPRQGEQDRRVYAHYQFVGLGVTATEARPPPLFGSGIHQAAIDGIQTLKAEFSQHTRSRR</sequence>
<accession>A0AAE0NRI0</accession>
<gene>
    <name evidence="1" type="ORF">B0T20DRAFT_365978</name>
</gene>
<evidence type="ECO:0000313" key="1">
    <source>
        <dbReference type="EMBL" id="KAK3386336.1"/>
    </source>
</evidence>